<proteinExistence type="predicted"/>
<feature type="compositionally biased region" description="Low complexity" evidence="1">
    <location>
        <begin position="709"/>
        <end position="721"/>
    </location>
</feature>
<keyword evidence="3" id="KW-1185">Reference proteome</keyword>
<feature type="compositionally biased region" description="Low complexity" evidence="1">
    <location>
        <begin position="18"/>
        <end position="28"/>
    </location>
</feature>
<feature type="compositionally biased region" description="Polar residues" evidence="1">
    <location>
        <begin position="647"/>
        <end position="661"/>
    </location>
</feature>
<dbReference type="Pfam" id="PF09729">
    <property type="entry name" value="Gti1_Pac2"/>
    <property type="match status" value="1"/>
</dbReference>
<dbReference type="GO" id="GO:0003677">
    <property type="term" value="F:DNA binding"/>
    <property type="evidence" value="ECO:0007669"/>
    <property type="project" value="TreeGrafter"/>
</dbReference>
<organism evidence="2 3">
    <name type="scientific">Puccinia coronata f. sp. avenae</name>
    <dbReference type="NCBI Taxonomy" id="200324"/>
    <lineage>
        <taxon>Eukaryota</taxon>
        <taxon>Fungi</taxon>
        <taxon>Dikarya</taxon>
        <taxon>Basidiomycota</taxon>
        <taxon>Pucciniomycotina</taxon>
        <taxon>Pucciniomycetes</taxon>
        <taxon>Pucciniales</taxon>
        <taxon>Pucciniaceae</taxon>
        <taxon>Puccinia</taxon>
    </lineage>
</organism>
<dbReference type="Proteomes" id="UP000235388">
    <property type="component" value="Unassembled WGS sequence"/>
</dbReference>
<feature type="compositionally biased region" description="Basic and acidic residues" evidence="1">
    <location>
        <begin position="663"/>
        <end position="676"/>
    </location>
</feature>
<feature type="compositionally biased region" description="Polar residues" evidence="1">
    <location>
        <begin position="469"/>
        <end position="503"/>
    </location>
</feature>
<feature type="compositionally biased region" description="Low complexity" evidence="1">
    <location>
        <begin position="275"/>
        <end position="294"/>
    </location>
</feature>
<feature type="region of interest" description="Disordered" evidence="1">
    <location>
        <begin position="179"/>
        <end position="351"/>
    </location>
</feature>
<name>A0A2N5T423_9BASI</name>
<feature type="region of interest" description="Disordered" evidence="1">
    <location>
        <begin position="799"/>
        <end position="927"/>
    </location>
</feature>
<comment type="caution">
    <text evidence="2">The sequence shown here is derived from an EMBL/GenBank/DDBJ whole genome shotgun (WGS) entry which is preliminary data.</text>
</comment>
<feature type="compositionally biased region" description="Low complexity" evidence="1">
    <location>
        <begin position="819"/>
        <end position="850"/>
    </location>
</feature>
<feature type="compositionally biased region" description="Polar residues" evidence="1">
    <location>
        <begin position="530"/>
        <end position="547"/>
    </location>
</feature>
<dbReference type="PANTHER" id="PTHR28027:SF2">
    <property type="entry name" value="TRANSCRIPTIONAL REGULATOR MIT1"/>
    <property type="match status" value="1"/>
</dbReference>
<feature type="region of interest" description="Disordered" evidence="1">
    <location>
        <begin position="1"/>
        <end position="92"/>
    </location>
</feature>
<feature type="compositionally biased region" description="Low complexity" evidence="1">
    <location>
        <begin position="607"/>
        <end position="616"/>
    </location>
</feature>
<gene>
    <name evidence="2" type="ORF">PCANC_07428</name>
</gene>
<dbReference type="EMBL" id="PGCJ01000800">
    <property type="protein sequence ID" value="PLW20240.1"/>
    <property type="molecule type" value="Genomic_DNA"/>
</dbReference>
<reference evidence="2 3" key="1">
    <citation type="submission" date="2017-11" db="EMBL/GenBank/DDBJ databases">
        <title>De novo assembly and phasing of dikaryotic genomes from two isolates of Puccinia coronata f. sp. avenae, the causal agent of oat crown rust.</title>
        <authorList>
            <person name="Miller M.E."/>
            <person name="Zhang Y."/>
            <person name="Omidvar V."/>
            <person name="Sperschneider J."/>
            <person name="Schwessinger B."/>
            <person name="Raley C."/>
            <person name="Palmer J.M."/>
            <person name="Garnica D."/>
            <person name="Upadhyaya N."/>
            <person name="Rathjen J."/>
            <person name="Taylor J.M."/>
            <person name="Park R.F."/>
            <person name="Dodds P.N."/>
            <person name="Hirsch C.D."/>
            <person name="Kianian S.F."/>
            <person name="Figueroa M."/>
        </authorList>
    </citation>
    <scope>NUCLEOTIDE SEQUENCE [LARGE SCALE GENOMIC DNA]</scope>
    <source>
        <strain evidence="2">12NC29</strain>
    </source>
</reference>
<evidence type="ECO:0000313" key="2">
    <source>
        <dbReference type="EMBL" id="PLW20240.1"/>
    </source>
</evidence>
<feature type="compositionally biased region" description="Low complexity" evidence="1">
    <location>
        <begin position="42"/>
        <end position="55"/>
    </location>
</feature>
<dbReference type="AlphaFoldDB" id="A0A2N5T423"/>
<dbReference type="STRING" id="200324.A0A2N5T423"/>
<feature type="compositionally biased region" description="Low complexity" evidence="1">
    <location>
        <begin position="440"/>
        <end position="458"/>
    </location>
</feature>
<feature type="region of interest" description="Disordered" evidence="1">
    <location>
        <begin position="646"/>
        <end position="677"/>
    </location>
</feature>
<dbReference type="PANTHER" id="PTHR28027">
    <property type="entry name" value="TRANSCRIPTIONAL REGULATOR MIT1"/>
    <property type="match status" value="1"/>
</dbReference>
<evidence type="ECO:0000256" key="1">
    <source>
        <dbReference type="SAM" id="MobiDB-lite"/>
    </source>
</evidence>
<sequence length="927" mass="98030">MNPNLNNPSGILHHHHPSSSAAQQLQPSIHPPLGHPAHHNTHLTPAATASHPAAAHPHHLQHHPSDLANPSARSGDPVVDQQQQRSNIEHYKSSATPAYDGYIGSTHDALIIFSGCYLGHFPMVSRRLHERERRSIRSGAVYVFDETKAGIKRWTDGRVWSPSRILNNFLVYREIDQKRPPASSSANTNTASNNNNNNNNNNTNNINSSNNTASTSTTTNTITSHNNVTSTSSSNNNTSNNNSIALKHEQAGSHHSKSSLINQQSTSSRPPANVSSSQPHSASSQYNSSRQYSNTLQSNDKRESNEHSSSPLHSKPNIAKDENPTQSTSSENQSLQPAPTQRPINRERERSLVGSLTSTYKFRPDGLVKKTISIAGMHMISYYKLDDVVSGRLRAPTSHVTMLHLNIVPHLLNAGYFRNPPIWGYSNGRFWIQEEGPEESSQITSSTSPSSVTNSSASLRPAATLPALPSSTSSNPTQAIRSSHPPTRPSQHSSERIQPNSAISRPGSPGSSRGSPNGTSPTSPHLFSLIPSSNHSSSVAAPNSPAINSHVAGRPNYSCVHNNNNNSGSTPSVSSSSHLGRSPTIGGASSNRYEPYSRPNRSPPLSTPSTSNSTLTDQQNSVAYYSPSHTTTGLNYSTHTFLHDSHSTSLVGSDQQPTNHQNTHHDTSAHEGRSLESVHQVGGYDDTGAYRAATSTSGGGESLYAHYGVSDPTHSSHRSSSVPPPSYGLPSINRLGGGGQQPAGSSTSTSGRGIGDYFSGSPSQSQVNRLAPSAARPGATYGGYLSPAVAENAFRATSSGGSSLAERDNNNTYGASSHSTSGQQGPPTSGTTSSPSFLYPSSSASTHPSSGGYAFSSAPSRRGSGIAALTGDIASSNPEAGRPGVRISTQNRANGGGLQLNENNNGASHWAQISSTHVMKKEEGGGG</sequence>
<dbReference type="InterPro" id="IPR018608">
    <property type="entry name" value="Gti1/Pac2"/>
</dbReference>
<feature type="region of interest" description="Disordered" evidence="1">
    <location>
        <begin position="703"/>
        <end position="774"/>
    </location>
</feature>
<feature type="compositionally biased region" description="Low complexity" evidence="1">
    <location>
        <begin position="183"/>
        <end position="244"/>
    </location>
</feature>
<accession>A0A2N5T423</accession>
<feature type="compositionally biased region" description="Polar residues" evidence="1">
    <location>
        <begin position="258"/>
        <end position="274"/>
    </location>
</feature>
<feature type="compositionally biased region" description="Low complexity" evidence="1">
    <location>
        <begin position="504"/>
        <end position="524"/>
    </location>
</feature>
<evidence type="ECO:0000313" key="3">
    <source>
        <dbReference type="Proteomes" id="UP000235388"/>
    </source>
</evidence>
<feature type="compositionally biased region" description="Low complexity" evidence="1">
    <location>
        <begin position="556"/>
        <end position="577"/>
    </location>
</feature>
<dbReference type="OrthoDB" id="5572844at2759"/>
<protein>
    <submittedName>
        <fullName evidence="2">Uncharacterized protein</fullName>
    </submittedName>
</protein>
<feature type="region of interest" description="Disordered" evidence="1">
    <location>
        <begin position="436"/>
        <end position="617"/>
    </location>
</feature>
<feature type="compositionally biased region" description="Polar residues" evidence="1">
    <location>
        <begin position="324"/>
        <end position="343"/>
    </location>
</feature>